<accession>A0A9D2QLS0</accession>
<feature type="transmembrane region" description="Helical" evidence="7">
    <location>
        <begin position="347"/>
        <end position="371"/>
    </location>
</feature>
<keyword evidence="6 7" id="KW-0472">Membrane</keyword>
<protein>
    <submittedName>
        <fullName evidence="8">MATE family efflux transporter</fullName>
    </submittedName>
</protein>
<dbReference type="InterPro" id="IPR052031">
    <property type="entry name" value="Membrane_Transporter-Flippase"/>
</dbReference>
<evidence type="ECO:0000256" key="6">
    <source>
        <dbReference type="ARBA" id="ARBA00023136"/>
    </source>
</evidence>
<evidence type="ECO:0000256" key="4">
    <source>
        <dbReference type="ARBA" id="ARBA00022692"/>
    </source>
</evidence>
<reference evidence="8" key="1">
    <citation type="journal article" date="2021" name="PeerJ">
        <title>Extensive microbial diversity within the chicken gut microbiome revealed by metagenomics and culture.</title>
        <authorList>
            <person name="Gilroy R."/>
            <person name="Ravi A."/>
            <person name="Getino M."/>
            <person name="Pursley I."/>
            <person name="Horton D.L."/>
            <person name="Alikhan N.F."/>
            <person name="Baker D."/>
            <person name="Gharbi K."/>
            <person name="Hall N."/>
            <person name="Watson M."/>
            <person name="Adriaenssens E.M."/>
            <person name="Foster-Nyarko E."/>
            <person name="Jarju S."/>
            <person name="Secka A."/>
            <person name="Antonio M."/>
            <person name="Oren A."/>
            <person name="Chaudhuri R.R."/>
            <person name="La Ragione R."/>
            <person name="Hildebrand F."/>
            <person name="Pallen M.J."/>
        </authorList>
    </citation>
    <scope>NUCLEOTIDE SEQUENCE</scope>
    <source>
        <strain evidence="8">ChiBcec1-1630</strain>
    </source>
</reference>
<dbReference type="CDD" id="cd13138">
    <property type="entry name" value="MATE_yoeA_like"/>
    <property type="match status" value="1"/>
</dbReference>
<dbReference type="Pfam" id="PF01554">
    <property type="entry name" value="MatE"/>
    <property type="match status" value="2"/>
</dbReference>
<dbReference type="InterPro" id="IPR002528">
    <property type="entry name" value="MATE_fam"/>
</dbReference>
<reference evidence="8" key="2">
    <citation type="submission" date="2021-04" db="EMBL/GenBank/DDBJ databases">
        <authorList>
            <person name="Gilroy R."/>
        </authorList>
    </citation>
    <scope>NUCLEOTIDE SEQUENCE</scope>
    <source>
        <strain evidence="8">ChiBcec1-1630</strain>
    </source>
</reference>
<feature type="transmembrane region" description="Helical" evidence="7">
    <location>
        <begin position="53"/>
        <end position="72"/>
    </location>
</feature>
<evidence type="ECO:0000256" key="3">
    <source>
        <dbReference type="ARBA" id="ARBA00022475"/>
    </source>
</evidence>
<name>A0A9D2QLS0_9FIRM</name>
<keyword evidence="5 7" id="KW-1133">Transmembrane helix</keyword>
<evidence type="ECO:0000313" key="8">
    <source>
        <dbReference type="EMBL" id="HJC87872.1"/>
    </source>
</evidence>
<keyword evidence="3" id="KW-1003">Cell membrane</keyword>
<comment type="caution">
    <text evidence="8">The sequence shown here is derived from an EMBL/GenBank/DDBJ whole genome shotgun (WGS) entry which is preliminary data.</text>
</comment>
<dbReference type="AlphaFoldDB" id="A0A9D2QLS0"/>
<dbReference type="InterPro" id="IPR048279">
    <property type="entry name" value="MdtK-like"/>
</dbReference>
<dbReference type="PIRSF" id="PIRSF006603">
    <property type="entry name" value="DinF"/>
    <property type="match status" value="1"/>
</dbReference>
<gene>
    <name evidence="8" type="ORF">H9926_07655</name>
</gene>
<keyword evidence="4 7" id="KW-0812">Transmembrane</keyword>
<feature type="transmembrane region" description="Helical" evidence="7">
    <location>
        <begin position="417"/>
        <end position="436"/>
    </location>
</feature>
<feature type="transmembrane region" description="Helical" evidence="7">
    <location>
        <begin position="383"/>
        <end position="405"/>
    </location>
</feature>
<feature type="transmembrane region" description="Helical" evidence="7">
    <location>
        <begin position="314"/>
        <end position="335"/>
    </location>
</feature>
<evidence type="ECO:0000313" key="9">
    <source>
        <dbReference type="Proteomes" id="UP000823922"/>
    </source>
</evidence>
<dbReference type="GO" id="GO:0042910">
    <property type="term" value="F:xenobiotic transmembrane transporter activity"/>
    <property type="evidence" value="ECO:0007669"/>
    <property type="project" value="InterPro"/>
</dbReference>
<feature type="transmembrane region" description="Helical" evidence="7">
    <location>
        <begin position="158"/>
        <end position="179"/>
    </location>
</feature>
<dbReference type="NCBIfam" id="TIGR00797">
    <property type="entry name" value="matE"/>
    <property type="match status" value="1"/>
</dbReference>
<organism evidence="8 9">
    <name type="scientific">Candidatus Eisenbergiella intestinigallinarum</name>
    <dbReference type="NCBI Taxonomy" id="2838549"/>
    <lineage>
        <taxon>Bacteria</taxon>
        <taxon>Bacillati</taxon>
        <taxon>Bacillota</taxon>
        <taxon>Clostridia</taxon>
        <taxon>Lachnospirales</taxon>
        <taxon>Lachnospiraceae</taxon>
        <taxon>Eisenbergiella</taxon>
    </lineage>
</organism>
<evidence type="ECO:0000256" key="5">
    <source>
        <dbReference type="ARBA" id="ARBA00022989"/>
    </source>
</evidence>
<comment type="subcellular location">
    <subcellularLocation>
        <location evidence="1">Cell membrane</location>
        <topology evidence="1">Multi-pass membrane protein</topology>
    </subcellularLocation>
</comment>
<evidence type="ECO:0000256" key="1">
    <source>
        <dbReference type="ARBA" id="ARBA00004651"/>
    </source>
</evidence>
<feature type="transmembrane region" description="Helical" evidence="7">
    <location>
        <begin position="84"/>
        <end position="108"/>
    </location>
</feature>
<evidence type="ECO:0000256" key="2">
    <source>
        <dbReference type="ARBA" id="ARBA00022448"/>
    </source>
</evidence>
<feature type="transmembrane region" description="Helical" evidence="7">
    <location>
        <begin position="276"/>
        <end position="294"/>
    </location>
</feature>
<feature type="transmembrane region" description="Helical" evidence="7">
    <location>
        <begin position="185"/>
        <end position="208"/>
    </location>
</feature>
<dbReference type="PANTHER" id="PTHR43549:SF3">
    <property type="entry name" value="MULTIDRUG RESISTANCE PROTEIN YPNP-RELATED"/>
    <property type="match status" value="1"/>
</dbReference>
<dbReference type="EMBL" id="DWVS01000192">
    <property type="protein sequence ID" value="HJC87872.1"/>
    <property type="molecule type" value="Genomic_DNA"/>
</dbReference>
<feature type="transmembrane region" description="Helical" evidence="7">
    <location>
        <begin position="128"/>
        <end position="146"/>
    </location>
</feature>
<dbReference type="Proteomes" id="UP000823922">
    <property type="component" value="Unassembled WGS sequence"/>
</dbReference>
<dbReference type="PANTHER" id="PTHR43549">
    <property type="entry name" value="MULTIDRUG RESISTANCE PROTEIN YPNP-RELATED"/>
    <property type="match status" value="1"/>
</dbReference>
<evidence type="ECO:0000256" key="7">
    <source>
        <dbReference type="SAM" id="Phobius"/>
    </source>
</evidence>
<dbReference type="GO" id="GO:0015297">
    <property type="term" value="F:antiporter activity"/>
    <property type="evidence" value="ECO:0007669"/>
    <property type="project" value="InterPro"/>
</dbReference>
<proteinExistence type="predicted"/>
<sequence length="458" mass="49078">MTEGRPGSKIVMFAIPMLIGNIAQQLYNTVDSIVVGRYVGDNALAAVGSAGPILNLLLVLFVGISVGAGIMVSQYFGAKEKEELAGAIGCSITLTAIASVFIMVIGPFLVRPLLRLLNTPDSIIDWCASYLIILFVGIAGMAYYNILSGILRGLGDSVSALIYLLVATVLNIFLDILFVTAFDMGVAGVSLATAIAQAVSAILCLIKLTKMTDIFELRLSCLKPQKRHTVDMIRLGLPSGLTQAIFSMAMIVVQSLTNSFGEMLIAANVIIMRVDGFAMMPNFSFGTAMTTFAGQNVGAKKYDRVKQGAKEGTLIAIGVAMLITCGILLFGRYLMEIFTQTAELVALSVYMMRILAVGYIAMAVTQCLSGVMRGAGDTMTPMWISLITTVVIRVPLAYGIAWLTRSESLPNGRSECIFISLLASWVLGALITLIAYRRGGWKKKALERGEQPADNMAV</sequence>
<keyword evidence="2" id="KW-0813">Transport</keyword>
<feature type="transmembrane region" description="Helical" evidence="7">
    <location>
        <begin position="235"/>
        <end position="256"/>
    </location>
</feature>
<dbReference type="GO" id="GO:0005886">
    <property type="term" value="C:plasma membrane"/>
    <property type="evidence" value="ECO:0007669"/>
    <property type="project" value="UniProtKB-SubCell"/>
</dbReference>